<dbReference type="SUPFAM" id="SSF48452">
    <property type="entry name" value="TPR-like"/>
    <property type="match status" value="1"/>
</dbReference>
<name>A0A7J0BL48_9BACT</name>
<dbReference type="Pfam" id="PF13525">
    <property type="entry name" value="YfiO"/>
    <property type="match status" value="1"/>
</dbReference>
<dbReference type="Proteomes" id="UP000503840">
    <property type="component" value="Unassembled WGS sequence"/>
</dbReference>
<keyword evidence="3" id="KW-0998">Cell outer membrane</keyword>
<dbReference type="InterPro" id="IPR039565">
    <property type="entry name" value="BamD-like"/>
</dbReference>
<feature type="domain" description="Outer membrane lipoprotein BamD-like" evidence="5">
    <location>
        <begin position="33"/>
        <end position="208"/>
    </location>
</feature>
<dbReference type="InterPro" id="IPR017689">
    <property type="entry name" value="BamD"/>
</dbReference>
<dbReference type="PANTHER" id="PTHR37423:SF2">
    <property type="entry name" value="MEMBRANE-BOUND LYTIC MUREIN TRANSGLYCOSYLASE C"/>
    <property type="match status" value="1"/>
</dbReference>
<dbReference type="InterPro" id="IPR011990">
    <property type="entry name" value="TPR-like_helical_dom_sf"/>
</dbReference>
<dbReference type="RefSeq" id="WP_174405527.1">
    <property type="nucleotide sequence ID" value="NZ_BLVO01000013.1"/>
</dbReference>
<dbReference type="HAMAP" id="MF_00922">
    <property type="entry name" value="OM_assembly_BamD"/>
    <property type="match status" value="1"/>
</dbReference>
<comment type="caution">
    <text evidence="6">The sequence shown here is derived from an EMBL/GenBank/DDBJ whole genome shotgun (WGS) entry which is preliminary data.</text>
</comment>
<reference evidence="6 7" key="1">
    <citation type="submission" date="2020-05" db="EMBL/GenBank/DDBJ databases">
        <title>Draft genome sequence of Desulfovibrio sp. strain HN2T.</title>
        <authorList>
            <person name="Ueno A."/>
            <person name="Tamazawa S."/>
            <person name="Tamamura S."/>
            <person name="Murakami T."/>
            <person name="Kiyama T."/>
            <person name="Inomata H."/>
            <person name="Amano Y."/>
            <person name="Miyakawa K."/>
            <person name="Tamaki H."/>
            <person name="Naganuma T."/>
            <person name="Kaneko K."/>
        </authorList>
    </citation>
    <scope>NUCLEOTIDE SEQUENCE [LARGE SCALE GENOMIC DNA]</scope>
    <source>
        <strain evidence="6 7">HN2</strain>
    </source>
</reference>
<keyword evidence="7" id="KW-1185">Reference proteome</keyword>
<dbReference type="NCBIfam" id="TIGR03302">
    <property type="entry name" value="OM_YfiO"/>
    <property type="match status" value="1"/>
</dbReference>
<dbReference type="PROSITE" id="PS50005">
    <property type="entry name" value="TPR"/>
    <property type="match status" value="1"/>
</dbReference>
<evidence type="ECO:0000259" key="5">
    <source>
        <dbReference type="Pfam" id="PF13525"/>
    </source>
</evidence>
<evidence type="ECO:0000256" key="4">
    <source>
        <dbReference type="PROSITE-ProRule" id="PRU00339"/>
    </source>
</evidence>
<keyword evidence="4" id="KW-0802">TPR repeat</keyword>
<gene>
    <name evidence="6" type="primary">bamD</name>
    <name evidence="6" type="ORF">DSM101010T_22400</name>
</gene>
<evidence type="ECO:0000256" key="3">
    <source>
        <dbReference type="ARBA" id="ARBA00023237"/>
    </source>
</evidence>
<dbReference type="InterPro" id="IPR019734">
    <property type="entry name" value="TPR_rpt"/>
</dbReference>
<protein>
    <submittedName>
        <fullName evidence="6">Outer membrane protein assembly factor BamD</fullName>
    </submittedName>
</protein>
<dbReference type="AlphaFoldDB" id="A0A7J0BL48"/>
<proteinExistence type="inferred from homology"/>
<dbReference type="CDD" id="cd15830">
    <property type="entry name" value="BamD"/>
    <property type="match status" value="1"/>
</dbReference>
<dbReference type="Gene3D" id="1.25.40.10">
    <property type="entry name" value="Tetratricopeptide repeat domain"/>
    <property type="match status" value="1"/>
</dbReference>
<dbReference type="PANTHER" id="PTHR37423">
    <property type="entry name" value="SOLUBLE LYTIC MUREIN TRANSGLYCOSYLASE-RELATED"/>
    <property type="match status" value="1"/>
</dbReference>
<keyword evidence="1" id="KW-0732">Signal</keyword>
<dbReference type="EMBL" id="BLVO01000013">
    <property type="protein sequence ID" value="GFM33875.1"/>
    <property type="molecule type" value="Genomic_DNA"/>
</dbReference>
<feature type="repeat" description="TPR" evidence="4">
    <location>
        <begin position="73"/>
        <end position="106"/>
    </location>
</feature>
<accession>A0A7J0BL48</accession>
<evidence type="ECO:0000313" key="7">
    <source>
        <dbReference type="Proteomes" id="UP000503840"/>
    </source>
</evidence>
<evidence type="ECO:0000256" key="2">
    <source>
        <dbReference type="ARBA" id="ARBA00023136"/>
    </source>
</evidence>
<organism evidence="6 7">
    <name type="scientific">Desulfovibrio subterraneus</name>
    <dbReference type="NCBI Taxonomy" id="2718620"/>
    <lineage>
        <taxon>Bacteria</taxon>
        <taxon>Pseudomonadati</taxon>
        <taxon>Thermodesulfobacteriota</taxon>
        <taxon>Desulfovibrionia</taxon>
        <taxon>Desulfovibrionales</taxon>
        <taxon>Desulfovibrionaceae</taxon>
        <taxon>Desulfovibrio</taxon>
    </lineage>
</organism>
<evidence type="ECO:0000256" key="1">
    <source>
        <dbReference type="ARBA" id="ARBA00022729"/>
    </source>
</evidence>
<keyword evidence="2" id="KW-0472">Membrane</keyword>
<sequence>MRRTVIRFLALLPVLFVLNGCGFIDYFYLPPPEDTAQELFEAGNDAMREKNYASAIEYFNTLKDKYPFSPYTIEAELSLGDAYFLDEEYPLAADTYKEFETLHPRHEAIPYVLFQIGNANLNSFISIDRPQTNIAEAYEYFQRLQEAYPGSEYAVKAQEYLYTCRKYMAEHEIYVADFYWRTERYMAAYKRYNTVVEQYSDVEEYQEYAREKAKVSYLKSQQQEATERRERREGSWKDYFEWL</sequence>
<evidence type="ECO:0000313" key="6">
    <source>
        <dbReference type="EMBL" id="GFM33875.1"/>
    </source>
</evidence>